<gene>
    <name evidence="2" type="primary">Aste57867_23630</name>
    <name evidence="1" type="ORF">As57867_023558</name>
    <name evidence="2" type="ORF">ASTE57867_23630</name>
</gene>
<evidence type="ECO:0000313" key="1">
    <source>
        <dbReference type="EMBL" id="KAF0684395.1"/>
    </source>
</evidence>
<evidence type="ECO:0000313" key="2">
    <source>
        <dbReference type="EMBL" id="VFU00275.1"/>
    </source>
</evidence>
<dbReference type="Proteomes" id="UP000332933">
    <property type="component" value="Unassembled WGS sequence"/>
</dbReference>
<dbReference type="OrthoDB" id="2150371at2759"/>
<proteinExistence type="predicted"/>
<reference evidence="1" key="2">
    <citation type="submission" date="2019-06" db="EMBL/GenBank/DDBJ databases">
        <title>Genomics analysis of Aphanomyces spp. identifies a new class of oomycete effector associated with host adaptation.</title>
        <authorList>
            <person name="Gaulin E."/>
        </authorList>
    </citation>
    <scope>NUCLEOTIDE SEQUENCE</scope>
    <source>
        <strain evidence="1">CBS 578.67</strain>
    </source>
</reference>
<name>A0A485LSQ7_9STRA</name>
<dbReference type="AlphaFoldDB" id="A0A485LSQ7"/>
<dbReference type="EMBL" id="VJMH01007290">
    <property type="protein sequence ID" value="KAF0684395.1"/>
    <property type="molecule type" value="Genomic_DNA"/>
</dbReference>
<keyword evidence="3" id="KW-1185">Reference proteome</keyword>
<protein>
    <submittedName>
        <fullName evidence="2">Aste57867_23630 protein</fullName>
    </submittedName>
</protein>
<accession>A0A485LSQ7</accession>
<evidence type="ECO:0000313" key="3">
    <source>
        <dbReference type="Proteomes" id="UP000332933"/>
    </source>
</evidence>
<reference evidence="2 3" key="1">
    <citation type="submission" date="2019-03" db="EMBL/GenBank/DDBJ databases">
        <authorList>
            <person name="Gaulin E."/>
            <person name="Dumas B."/>
        </authorList>
    </citation>
    <scope>NUCLEOTIDE SEQUENCE [LARGE SCALE GENOMIC DNA]</scope>
    <source>
        <strain evidence="2">CBS 568.67</strain>
    </source>
</reference>
<organism evidence="2 3">
    <name type="scientific">Aphanomyces stellatus</name>
    <dbReference type="NCBI Taxonomy" id="120398"/>
    <lineage>
        <taxon>Eukaryota</taxon>
        <taxon>Sar</taxon>
        <taxon>Stramenopiles</taxon>
        <taxon>Oomycota</taxon>
        <taxon>Saprolegniomycetes</taxon>
        <taxon>Saprolegniales</taxon>
        <taxon>Verrucalvaceae</taxon>
        <taxon>Aphanomyces</taxon>
    </lineage>
</organism>
<sequence>MTKIARQEAALMQFDVNIHFPSPEHTDATKPLAHVVWTSAHSNGQKEPRKTFDSSFKTATEANERARVVFYVENPFGMTMGDALMNFRPVAEVRAHREQCLHLETYFIERWTVAVEPVAVFQSTQVAPQRLVHKGNDDDYCSPQANQTSSTCCRRRRWKTALCGSYPYARANNPEMLLKAAA</sequence>
<dbReference type="EMBL" id="CAADRA010007316">
    <property type="protein sequence ID" value="VFU00275.1"/>
    <property type="molecule type" value="Genomic_DNA"/>
</dbReference>